<dbReference type="GO" id="GO:0016020">
    <property type="term" value="C:membrane"/>
    <property type="evidence" value="ECO:0007669"/>
    <property type="project" value="UniProtKB-SubCell"/>
</dbReference>
<reference evidence="8" key="1">
    <citation type="journal article" date="2016" name="BMC Biol.">
        <title>Parallel evolution of highly conserved plastid genome architecture in red seaweeds and seed plants.</title>
        <authorList>
            <person name="Lee J."/>
            <person name="Cho C.H."/>
            <person name="Park S.I."/>
            <person name="Choi J.W."/>
            <person name="Song H.S."/>
            <person name="West J.A."/>
            <person name="Bhattacharya D."/>
            <person name="Yoon H.S."/>
        </authorList>
    </citation>
    <scope>NUCLEOTIDE SEQUENCE</scope>
</reference>
<feature type="transmembrane region" description="Helical" evidence="6">
    <location>
        <begin position="29"/>
        <end position="59"/>
    </location>
</feature>
<keyword evidence="4 6" id="KW-1133">Transmembrane helix</keyword>
<sequence>MYILIDNYVFLFKEYCNYILNINTVEVNFYTFFFIFIFGLLTSLNPCSLSIIPVYLSLINNEEEISNTNNTFLFILGFVINFIMIGGSIIYFGQVYRQFFSRSDLTSGILLIFIGINLLRIIKIPIISTGNQEKSKIKANSYFQTIIVGFSSGVVTSACNIPIVAAFLTWLSSLENIIESFLLLVIYIVGYSISIFVAYFLNNFLTQVKFFNQITSWGISFFGCITISTGVFSLCQFFNI</sequence>
<evidence type="ECO:0000313" key="8">
    <source>
        <dbReference type="EMBL" id="AOM66675.1"/>
    </source>
</evidence>
<keyword evidence="3 6" id="KW-0812">Transmembrane</keyword>
<reference evidence="8" key="2">
    <citation type="submission" date="2017-07" db="EMBL/GenBank/DDBJ databases">
        <authorList>
            <person name="Sun Z.S."/>
            <person name="Albrecht U."/>
            <person name="Echele G."/>
            <person name="Lee C.C."/>
        </authorList>
    </citation>
    <scope>NUCLEOTIDE SEQUENCE</scope>
</reference>
<gene>
    <name evidence="8" type="primary">orf240</name>
    <name evidence="8" type="ORF">Eryt_009</name>
</gene>
<accession>A0A1C9CE74</accession>
<feature type="transmembrane region" description="Helical" evidence="6">
    <location>
        <begin position="71"/>
        <end position="93"/>
    </location>
</feature>
<feature type="domain" description="Cytochrome C biogenesis protein transmembrane" evidence="7">
    <location>
        <begin position="31"/>
        <end position="208"/>
    </location>
</feature>
<dbReference type="Pfam" id="PF02683">
    <property type="entry name" value="DsbD_TM"/>
    <property type="match status" value="1"/>
</dbReference>
<geneLocation type="plastid" evidence="8"/>
<evidence type="ECO:0000256" key="4">
    <source>
        <dbReference type="ARBA" id="ARBA00022989"/>
    </source>
</evidence>
<dbReference type="InterPro" id="IPR051790">
    <property type="entry name" value="Cytochrome_c-biogenesis_DsbD"/>
</dbReference>
<proteinExistence type="inferred from homology"/>
<protein>
    <recommendedName>
        <fullName evidence="7">Cytochrome C biogenesis protein transmembrane domain-containing protein</fullName>
    </recommendedName>
</protein>
<dbReference type="PANTHER" id="PTHR31272">
    <property type="entry name" value="CYTOCHROME C-TYPE BIOGENESIS PROTEIN HI_1454-RELATED"/>
    <property type="match status" value="1"/>
</dbReference>
<dbReference type="GO" id="GO:0017004">
    <property type="term" value="P:cytochrome complex assembly"/>
    <property type="evidence" value="ECO:0007669"/>
    <property type="project" value="InterPro"/>
</dbReference>
<name>A0A1C9CE74_9RHOD</name>
<evidence type="ECO:0000256" key="5">
    <source>
        <dbReference type="ARBA" id="ARBA00023136"/>
    </source>
</evidence>
<organism evidence="8">
    <name type="scientific">Erythrotrichia carnea</name>
    <dbReference type="NCBI Taxonomy" id="35151"/>
    <lineage>
        <taxon>Eukaryota</taxon>
        <taxon>Rhodophyta</taxon>
        <taxon>Compsopogonophyceae</taxon>
        <taxon>Erythropeltidales</taxon>
        <taxon>Erythrotrichiaceae</taxon>
        <taxon>Erythrotrichia</taxon>
    </lineage>
</organism>
<dbReference type="RefSeq" id="YP_009297332.1">
    <property type="nucleotide sequence ID" value="NC_031176.2"/>
</dbReference>
<dbReference type="PANTHER" id="PTHR31272:SF9">
    <property type="entry name" value="BLL1027 PROTEIN"/>
    <property type="match status" value="1"/>
</dbReference>
<dbReference type="GeneID" id="29073849"/>
<evidence type="ECO:0000256" key="2">
    <source>
        <dbReference type="ARBA" id="ARBA00006143"/>
    </source>
</evidence>
<keyword evidence="8" id="KW-0934">Plastid</keyword>
<comment type="subcellular location">
    <subcellularLocation>
        <location evidence="1">Membrane</location>
        <topology evidence="1">Multi-pass membrane protein</topology>
    </subcellularLocation>
</comment>
<evidence type="ECO:0000256" key="1">
    <source>
        <dbReference type="ARBA" id="ARBA00004141"/>
    </source>
</evidence>
<evidence type="ECO:0000256" key="6">
    <source>
        <dbReference type="SAM" id="Phobius"/>
    </source>
</evidence>
<comment type="similarity">
    <text evidence="2">Belongs to the DsbD family.</text>
</comment>
<feature type="transmembrane region" description="Helical" evidence="6">
    <location>
        <begin position="142"/>
        <end position="168"/>
    </location>
</feature>
<evidence type="ECO:0000256" key="3">
    <source>
        <dbReference type="ARBA" id="ARBA00022692"/>
    </source>
</evidence>
<dbReference type="EMBL" id="KX284721">
    <property type="protein sequence ID" value="AOM66675.1"/>
    <property type="molecule type" value="Genomic_DNA"/>
</dbReference>
<dbReference type="InterPro" id="IPR003834">
    <property type="entry name" value="Cyt_c_assmbl_TM_dom"/>
</dbReference>
<feature type="transmembrane region" description="Helical" evidence="6">
    <location>
        <begin position="180"/>
        <end position="202"/>
    </location>
</feature>
<keyword evidence="5 6" id="KW-0472">Membrane</keyword>
<evidence type="ECO:0000259" key="7">
    <source>
        <dbReference type="Pfam" id="PF02683"/>
    </source>
</evidence>
<dbReference type="AlphaFoldDB" id="A0A1C9CE74"/>
<feature type="transmembrane region" description="Helical" evidence="6">
    <location>
        <begin position="214"/>
        <end position="239"/>
    </location>
</feature>
<feature type="transmembrane region" description="Helical" evidence="6">
    <location>
        <begin position="105"/>
        <end position="122"/>
    </location>
</feature>